<dbReference type="InterPro" id="IPR004360">
    <property type="entry name" value="Glyas_Fos-R_dOase_dom"/>
</dbReference>
<protein>
    <submittedName>
        <fullName evidence="2">VOC family protein</fullName>
    </submittedName>
</protein>
<keyword evidence="3" id="KW-1185">Reference proteome</keyword>
<evidence type="ECO:0000259" key="1">
    <source>
        <dbReference type="PROSITE" id="PS51819"/>
    </source>
</evidence>
<dbReference type="InterPro" id="IPR029068">
    <property type="entry name" value="Glyas_Bleomycin-R_OHBP_Dase"/>
</dbReference>
<comment type="caution">
    <text evidence="2">The sequence shown here is derived from an EMBL/GenBank/DDBJ whole genome shotgun (WGS) entry which is preliminary data.</text>
</comment>
<dbReference type="InterPro" id="IPR037523">
    <property type="entry name" value="VOC_core"/>
</dbReference>
<name>A0ABW5CPM5_9HYPH</name>
<dbReference type="Pfam" id="PF00903">
    <property type="entry name" value="Glyoxalase"/>
    <property type="match status" value="1"/>
</dbReference>
<evidence type="ECO:0000313" key="2">
    <source>
        <dbReference type="EMBL" id="MFD2237733.1"/>
    </source>
</evidence>
<dbReference type="Gene3D" id="3.10.180.10">
    <property type="entry name" value="2,3-Dihydroxybiphenyl 1,2-Dioxygenase, domain 1"/>
    <property type="match status" value="1"/>
</dbReference>
<evidence type="ECO:0000313" key="3">
    <source>
        <dbReference type="Proteomes" id="UP001597371"/>
    </source>
</evidence>
<dbReference type="EMBL" id="JBHUIJ010000012">
    <property type="protein sequence ID" value="MFD2237733.1"/>
    <property type="molecule type" value="Genomic_DNA"/>
</dbReference>
<proteinExistence type="predicted"/>
<dbReference type="InterPro" id="IPR050383">
    <property type="entry name" value="GlyoxalaseI/FosfomycinResist"/>
</dbReference>
<accession>A0ABW5CPM5</accession>
<feature type="domain" description="VOC" evidence="1">
    <location>
        <begin position="7"/>
        <end position="132"/>
    </location>
</feature>
<dbReference type="PROSITE" id="PS51819">
    <property type="entry name" value="VOC"/>
    <property type="match status" value="1"/>
</dbReference>
<gene>
    <name evidence="2" type="ORF">ACFSKQ_09690</name>
</gene>
<dbReference type="SUPFAM" id="SSF54593">
    <property type="entry name" value="Glyoxalase/Bleomycin resistance protein/Dihydroxybiphenyl dioxygenase"/>
    <property type="match status" value="1"/>
</dbReference>
<dbReference type="RefSeq" id="WP_209736410.1">
    <property type="nucleotide sequence ID" value="NZ_JBHUIJ010000012.1"/>
</dbReference>
<dbReference type="PANTHER" id="PTHR21366">
    <property type="entry name" value="GLYOXALASE FAMILY PROTEIN"/>
    <property type="match status" value="1"/>
</dbReference>
<dbReference type="Proteomes" id="UP001597371">
    <property type="component" value="Unassembled WGS sequence"/>
</dbReference>
<sequence length="143" mass="15613">MAPQIEGVLETCLYVDDLMAATDFYRNVLGLKPIFSESRMAVYELGPASVLILFVKGATLEPVETPGGTIPPHDAGGAIHVAFAVAEESLPKWRARFDQFAITVASEVTWKQGGTSLYLHDPSGNLVELATPGLWPNYPRRLR</sequence>
<reference evidence="3" key="1">
    <citation type="journal article" date="2019" name="Int. J. Syst. Evol. Microbiol.">
        <title>The Global Catalogue of Microorganisms (GCM) 10K type strain sequencing project: providing services to taxonomists for standard genome sequencing and annotation.</title>
        <authorList>
            <consortium name="The Broad Institute Genomics Platform"/>
            <consortium name="The Broad Institute Genome Sequencing Center for Infectious Disease"/>
            <person name="Wu L."/>
            <person name="Ma J."/>
        </authorList>
    </citation>
    <scope>NUCLEOTIDE SEQUENCE [LARGE SCALE GENOMIC DNA]</scope>
    <source>
        <strain evidence="3">ZS-35-S2</strain>
    </source>
</reference>
<dbReference type="PANTHER" id="PTHR21366:SF22">
    <property type="entry name" value="VOC DOMAIN-CONTAINING PROTEIN"/>
    <property type="match status" value="1"/>
</dbReference>
<organism evidence="2 3">
    <name type="scientific">Aureimonas populi</name>
    <dbReference type="NCBI Taxonomy" id="1701758"/>
    <lineage>
        <taxon>Bacteria</taxon>
        <taxon>Pseudomonadati</taxon>
        <taxon>Pseudomonadota</taxon>
        <taxon>Alphaproteobacteria</taxon>
        <taxon>Hyphomicrobiales</taxon>
        <taxon>Aurantimonadaceae</taxon>
        <taxon>Aureimonas</taxon>
    </lineage>
</organism>